<feature type="compositionally biased region" description="Polar residues" evidence="2">
    <location>
        <begin position="1"/>
        <end position="11"/>
    </location>
</feature>
<reference evidence="4 5" key="1">
    <citation type="submission" date="2023-10" db="EMBL/GenBank/DDBJ databases">
        <title>Characterization of rhizosphere-enriched actinobacteria from wheat plants lab-grown on chernevaya soil.</title>
        <authorList>
            <person name="Tikhonova E.N."/>
            <person name="Konopkin A."/>
            <person name="Kravchenko I.K."/>
        </authorList>
    </citation>
    <scope>NUCLEOTIDE SEQUENCE [LARGE SCALE GENOMIC DNA]</scope>
    <source>
        <strain evidence="4 5">RR29</strain>
    </source>
</reference>
<evidence type="ECO:0000313" key="4">
    <source>
        <dbReference type="EMBL" id="MDV7221892.1"/>
    </source>
</evidence>
<keyword evidence="1" id="KW-0418">Kinase</keyword>
<dbReference type="Proteomes" id="UP001187346">
    <property type="component" value="Unassembled WGS sequence"/>
</dbReference>
<protein>
    <submittedName>
        <fullName evidence="4">ATP-binding protein</fullName>
    </submittedName>
</protein>
<dbReference type="InterPro" id="IPR003594">
    <property type="entry name" value="HATPase_dom"/>
</dbReference>
<dbReference type="GO" id="GO:0005524">
    <property type="term" value="F:ATP binding"/>
    <property type="evidence" value="ECO:0007669"/>
    <property type="project" value="UniProtKB-KW"/>
</dbReference>
<dbReference type="PANTHER" id="PTHR35526">
    <property type="entry name" value="ANTI-SIGMA-F FACTOR RSBW-RELATED"/>
    <property type="match status" value="1"/>
</dbReference>
<dbReference type="SUPFAM" id="SSF55874">
    <property type="entry name" value="ATPase domain of HSP90 chaperone/DNA topoisomerase II/histidine kinase"/>
    <property type="match status" value="1"/>
</dbReference>
<feature type="compositionally biased region" description="Basic and acidic residues" evidence="2">
    <location>
        <begin position="92"/>
        <end position="111"/>
    </location>
</feature>
<keyword evidence="4" id="KW-0547">Nucleotide-binding</keyword>
<evidence type="ECO:0000256" key="1">
    <source>
        <dbReference type="ARBA" id="ARBA00022527"/>
    </source>
</evidence>
<sequence>MSAHTAPTQPASPDMREAQWQLPRNPRSAGHARALLRLQLTDWEIAGEVADTAELLLSELVTNSIRHARTPPGREIGVRFATYDRRLRVEVADASDHRPQPREAAPEDEGGRGLTLVQSLAERWGCCPRLHGIGKATWAELSLPR</sequence>
<keyword evidence="5" id="KW-1185">Reference proteome</keyword>
<feature type="region of interest" description="Disordered" evidence="2">
    <location>
        <begin position="1"/>
        <end position="26"/>
    </location>
</feature>
<comment type="caution">
    <text evidence="4">The sequence shown here is derived from an EMBL/GenBank/DDBJ whole genome shotgun (WGS) entry which is preliminary data.</text>
</comment>
<feature type="domain" description="Histidine kinase/HSP90-like ATPase" evidence="3">
    <location>
        <begin position="23"/>
        <end position="122"/>
    </location>
</feature>
<keyword evidence="1" id="KW-0808">Transferase</keyword>
<keyword evidence="1" id="KW-0723">Serine/threonine-protein kinase</keyword>
<evidence type="ECO:0000259" key="3">
    <source>
        <dbReference type="Pfam" id="PF13581"/>
    </source>
</evidence>
<dbReference type="EMBL" id="JAWMAJ010000194">
    <property type="protein sequence ID" value="MDV7221892.1"/>
    <property type="molecule type" value="Genomic_DNA"/>
</dbReference>
<keyword evidence="4" id="KW-0067">ATP-binding</keyword>
<proteinExistence type="predicted"/>
<gene>
    <name evidence="4" type="ORF">R5A26_38765</name>
</gene>
<dbReference type="CDD" id="cd16936">
    <property type="entry name" value="HATPase_RsbW-like"/>
    <property type="match status" value="1"/>
</dbReference>
<feature type="region of interest" description="Disordered" evidence="2">
    <location>
        <begin position="92"/>
        <end position="112"/>
    </location>
</feature>
<dbReference type="PANTHER" id="PTHR35526:SF3">
    <property type="entry name" value="ANTI-SIGMA-F FACTOR RSBW"/>
    <property type="match status" value="1"/>
</dbReference>
<evidence type="ECO:0000256" key="2">
    <source>
        <dbReference type="SAM" id="MobiDB-lite"/>
    </source>
</evidence>
<dbReference type="InterPro" id="IPR050267">
    <property type="entry name" value="Anti-sigma-factor_SerPK"/>
</dbReference>
<dbReference type="Gene3D" id="3.30.565.10">
    <property type="entry name" value="Histidine kinase-like ATPase, C-terminal domain"/>
    <property type="match status" value="1"/>
</dbReference>
<dbReference type="Pfam" id="PF13581">
    <property type="entry name" value="HATPase_c_2"/>
    <property type="match status" value="1"/>
</dbReference>
<dbReference type="RefSeq" id="WP_317774933.1">
    <property type="nucleotide sequence ID" value="NZ_JAWMAJ010000194.1"/>
</dbReference>
<evidence type="ECO:0000313" key="5">
    <source>
        <dbReference type="Proteomes" id="UP001187346"/>
    </source>
</evidence>
<name>A0ABU4FMS9_9ACTN</name>
<accession>A0ABU4FMS9</accession>
<dbReference type="InterPro" id="IPR036890">
    <property type="entry name" value="HATPase_C_sf"/>
</dbReference>
<organism evidence="4 5">
    <name type="scientific">Streptomyces prunicolor</name>
    <dbReference type="NCBI Taxonomy" id="67348"/>
    <lineage>
        <taxon>Bacteria</taxon>
        <taxon>Bacillati</taxon>
        <taxon>Actinomycetota</taxon>
        <taxon>Actinomycetes</taxon>
        <taxon>Kitasatosporales</taxon>
        <taxon>Streptomycetaceae</taxon>
        <taxon>Streptomyces</taxon>
    </lineage>
</organism>